<feature type="transmembrane region" description="Helical" evidence="1">
    <location>
        <begin position="31"/>
        <end position="52"/>
    </location>
</feature>
<dbReference type="Pfam" id="PF20059">
    <property type="entry name" value="DUF6458"/>
    <property type="match status" value="1"/>
</dbReference>
<keyword evidence="4" id="KW-1185">Reference proteome</keyword>
<keyword evidence="1" id="KW-1133">Transmembrane helix</keyword>
<evidence type="ECO:0000313" key="3">
    <source>
        <dbReference type="EMBL" id="MDA0184736.1"/>
    </source>
</evidence>
<accession>A0A9X3NJM7</accession>
<proteinExistence type="predicted"/>
<dbReference type="RefSeq" id="WP_270029190.1">
    <property type="nucleotide sequence ID" value="NZ_JAPDDP010000085.1"/>
</dbReference>
<evidence type="ECO:0000313" key="4">
    <source>
        <dbReference type="Proteomes" id="UP001147653"/>
    </source>
</evidence>
<name>A0A9X3NJM7_9ACTN</name>
<keyword evidence="1" id="KW-0812">Transmembrane</keyword>
<dbReference type="InterPro" id="IPR045597">
    <property type="entry name" value="DUF6458"/>
</dbReference>
<evidence type="ECO:0000259" key="2">
    <source>
        <dbReference type="Pfam" id="PF20059"/>
    </source>
</evidence>
<feature type="domain" description="DUF6458" evidence="2">
    <location>
        <begin position="1"/>
        <end position="45"/>
    </location>
</feature>
<organism evidence="3 4">
    <name type="scientific">Solirubrobacter phytolaccae</name>
    <dbReference type="NCBI Taxonomy" id="1404360"/>
    <lineage>
        <taxon>Bacteria</taxon>
        <taxon>Bacillati</taxon>
        <taxon>Actinomycetota</taxon>
        <taxon>Thermoleophilia</taxon>
        <taxon>Solirubrobacterales</taxon>
        <taxon>Solirubrobacteraceae</taxon>
        <taxon>Solirubrobacter</taxon>
    </lineage>
</organism>
<reference evidence="3" key="1">
    <citation type="submission" date="2022-10" db="EMBL/GenBank/DDBJ databases">
        <title>The WGS of Solirubrobacter phytolaccae KCTC 29190.</title>
        <authorList>
            <person name="Jiang Z."/>
        </authorList>
    </citation>
    <scope>NUCLEOTIDE SEQUENCE</scope>
    <source>
        <strain evidence="3">KCTC 29190</strain>
    </source>
</reference>
<evidence type="ECO:0000256" key="1">
    <source>
        <dbReference type="SAM" id="Phobius"/>
    </source>
</evidence>
<dbReference type="EMBL" id="JAPDDP010000085">
    <property type="protein sequence ID" value="MDA0184736.1"/>
    <property type="molecule type" value="Genomic_DNA"/>
</dbReference>
<dbReference type="Proteomes" id="UP001147653">
    <property type="component" value="Unassembled WGS sequence"/>
</dbReference>
<sequence length="63" mass="6542">MSLGASLFLIAVGAILRFAVTADLAGIDIQVVGTILMVVGVVGFAISLFFYFQARDRGAAPPL</sequence>
<protein>
    <submittedName>
        <fullName evidence="3">DUF6458 family protein</fullName>
    </submittedName>
</protein>
<keyword evidence="1" id="KW-0472">Membrane</keyword>
<comment type="caution">
    <text evidence="3">The sequence shown here is derived from an EMBL/GenBank/DDBJ whole genome shotgun (WGS) entry which is preliminary data.</text>
</comment>
<dbReference type="AlphaFoldDB" id="A0A9X3NJM7"/>
<gene>
    <name evidence="3" type="ORF">OJ997_30820</name>
</gene>